<dbReference type="AlphaFoldDB" id="A0A821UH82"/>
<dbReference type="OrthoDB" id="8006889at2759"/>
<evidence type="ECO:0008006" key="3">
    <source>
        <dbReference type="Google" id="ProtNLM"/>
    </source>
</evidence>
<organism evidence="1 2">
    <name type="scientific">Pieris macdunnoughi</name>
    <dbReference type="NCBI Taxonomy" id="345717"/>
    <lineage>
        <taxon>Eukaryota</taxon>
        <taxon>Metazoa</taxon>
        <taxon>Ecdysozoa</taxon>
        <taxon>Arthropoda</taxon>
        <taxon>Hexapoda</taxon>
        <taxon>Insecta</taxon>
        <taxon>Pterygota</taxon>
        <taxon>Neoptera</taxon>
        <taxon>Endopterygota</taxon>
        <taxon>Lepidoptera</taxon>
        <taxon>Glossata</taxon>
        <taxon>Ditrysia</taxon>
        <taxon>Papilionoidea</taxon>
        <taxon>Pieridae</taxon>
        <taxon>Pierinae</taxon>
        <taxon>Pieris</taxon>
    </lineage>
</organism>
<evidence type="ECO:0000313" key="1">
    <source>
        <dbReference type="EMBL" id="CAF4889917.1"/>
    </source>
</evidence>
<sequence length="301" mass="34696">MLRNQMNQDIIDPRNIPDVECLTLDLEKRLPLPRIPTNVAFYKRQLWLYNSGIHSASDDVGHCYVWVEGEPGRGAQEATDQITLPVRFNKFINKNNPLVEKTSVLDSFNIPSSPYERKETTYANSEVGCDKTSLSEFLKTKYDGKSCVRAFIIRLEELKLARNIPDERMLRLAPEIFTGEALHGLRSVRDRIGSWHELLSLLRTDFDTFDFDYKMMNQIRSRSQGEEESITIYLAIIHGMFSRLFTTARSEADKLEIILLNIRPCYAGVLATNPNNASISELREVCRNYERINARYSDSFV</sequence>
<gene>
    <name evidence="1" type="ORF">PMACD_LOCUS10364</name>
</gene>
<proteinExistence type="predicted"/>
<protein>
    <recommendedName>
        <fullName evidence="3">Retrotransposon gag domain-containing protein</fullName>
    </recommendedName>
</protein>
<name>A0A821UH82_9NEOP</name>
<dbReference type="EMBL" id="CAJOBZ010000031">
    <property type="protein sequence ID" value="CAF4889917.1"/>
    <property type="molecule type" value="Genomic_DNA"/>
</dbReference>
<accession>A0A821UH82</accession>
<comment type="caution">
    <text evidence="1">The sequence shown here is derived from an EMBL/GenBank/DDBJ whole genome shotgun (WGS) entry which is preliminary data.</text>
</comment>
<dbReference type="Proteomes" id="UP000663880">
    <property type="component" value="Unassembled WGS sequence"/>
</dbReference>
<reference evidence="1" key="1">
    <citation type="submission" date="2021-02" db="EMBL/GenBank/DDBJ databases">
        <authorList>
            <person name="Steward A R."/>
        </authorList>
    </citation>
    <scope>NUCLEOTIDE SEQUENCE</scope>
</reference>
<evidence type="ECO:0000313" key="2">
    <source>
        <dbReference type="Proteomes" id="UP000663880"/>
    </source>
</evidence>
<keyword evidence="2" id="KW-1185">Reference proteome</keyword>